<feature type="domain" description="Acyclic terpene utilisation N-terminal" evidence="1">
    <location>
        <begin position="55"/>
        <end position="406"/>
    </location>
</feature>
<sequence>MAAIAWSLRGSSKLANVYSVFSLETSRSPVILAAVCSPMRQQKRFMSKPLQGRTVRIGCASGFWGDSVLAAPQLVRDGEINYLVSDYLSEITMSLLTAAKRKSPTMGYAPDFIQAVMKPLIKPIKQKGIRVVSNAGGINPHECANALLAVAKEANIDLKVAVITGDDLMGDADKLKQAGIKDMDGGQDFPSNIVSMNAYIGALPIARALELGADVVVTGRCVDSALVLGPLMHEFGWKANDYDLLASGSLIGHLIECGAQCTGGIFTDWQTVQDWDNIGYPVAECAEDGKFILSKPPNTGGLVSPSTVAEQLVYELGDPAQYILPDVTCDFTQVRLQGLIGYDGGAVLVQGAIGEPATDSYKVCATYADGFRATAVCPVGGPFASLKARKTGEALLKRTRRMFEALKLDDYTRNSYPGVGF</sequence>
<dbReference type="PANTHER" id="PTHR47708">
    <property type="match status" value="1"/>
</dbReference>
<dbReference type="Proteomes" id="UP001163046">
    <property type="component" value="Unassembled WGS sequence"/>
</dbReference>
<evidence type="ECO:0000259" key="1">
    <source>
        <dbReference type="Pfam" id="PF07287"/>
    </source>
</evidence>
<dbReference type="OrthoDB" id="10265871at2759"/>
<comment type="caution">
    <text evidence="2">The sequence shown here is derived from an EMBL/GenBank/DDBJ whole genome shotgun (WGS) entry which is preliminary data.</text>
</comment>
<reference evidence="2" key="1">
    <citation type="submission" date="2023-01" db="EMBL/GenBank/DDBJ databases">
        <title>Genome assembly of the deep-sea coral Lophelia pertusa.</title>
        <authorList>
            <person name="Herrera S."/>
            <person name="Cordes E."/>
        </authorList>
    </citation>
    <scope>NUCLEOTIDE SEQUENCE</scope>
    <source>
        <strain evidence="2">USNM1676648</strain>
        <tissue evidence="2">Polyp</tissue>
    </source>
</reference>
<gene>
    <name evidence="2" type="ORF">OS493_027329</name>
</gene>
<keyword evidence="3" id="KW-1185">Reference proteome</keyword>
<proteinExistence type="predicted"/>
<accession>A0A9W9YXK8</accession>
<dbReference type="EMBL" id="MU826850">
    <property type="protein sequence ID" value="KAJ7371215.1"/>
    <property type="molecule type" value="Genomic_DNA"/>
</dbReference>
<dbReference type="InterPro" id="IPR010839">
    <property type="entry name" value="AtuA_N"/>
</dbReference>
<dbReference type="Pfam" id="PF07287">
    <property type="entry name" value="AtuA"/>
    <property type="match status" value="1"/>
</dbReference>
<organism evidence="2 3">
    <name type="scientific">Desmophyllum pertusum</name>
    <dbReference type="NCBI Taxonomy" id="174260"/>
    <lineage>
        <taxon>Eukaryota</taxon>
        <taxon>Metazoa</taxon>
        <taxon>Cnidaria</taxon>
        <taxon>Anthozoa</taxon>
        <taxon>Hexacorallia</taxon>
        <taxon>Scleractinia</taxon>
        <taxon>Caryophylliina</taxon>
        <taxon>Caryophylliidae</taxon>
        <taxon>Desmophyllum</taxon>
    </lineage>
</organism>
<dbReference type="AlphaFoldDB" id="A0A9W9YXK8"/>
<evidence type="ECO:0000313" key="2">
    <source>
        <dbReference type="EMBL" id="KAJ7371215.1"/>
    </source>
</evidence>
<evidence type="ECO:0000313" key="3">
    <source>
        <dbReference type="Proteomes" id="UP001163046"/>
    </source>
</evidence>
<dbReference type="PANTHER" id="PTHR47708:SF2">
    <property type="entry name" value="SI:CH73-132F6.5"/>
    <property type="match status" value="1"/>
</dbReference>
<name>A0A9W9YXK8_9CNID</name>
<protein>
    <recommendedName>
        <fullName evidence="1">Acyclic terpene utilisation N-terminal domain-containing protein</fullName>
    </recommendedName>
</protein>